<dbReference type="Proteomes" id="UP000321413">
    <property type="component" value="Unassembled WGS sequence"/>
</dbReference>
<dbReference type="EMBL" id="VPFD01000014">
    <property type="protein sequence ID" value="TXF99261.1"/>
    <property type="molecule type" value="Genomic_DNA"/>
</dbReference>
<keyword evidence="5 7" id="KW-1133">Transmembrane helix</keyword>
<dbReference type="PRINTS" id="PR00949">
    <property type="entry name" value="TYPE3IMAPROT"/>
</dbReference>
<evidence type="ECO:0000313" key="9">
    <source>
        <dbReference type="Proteomes" id="UP000321413"/>
    </source>
</evidence>
<evidence type="ECO:0000313" key="8">
    <source>
        <dbReference type="EMBL" id="TXF99261.1"/>
    </source>
</evidence>
<sequence>MNFMNSFNAFVGELRRHKFAAPVFLIALLGMIMLPLPPVLLDVLFTFNIVLSLIVILVAVTAKRPLDFAVFPTVILGATLMRLALSVASTRVVLLHGHEGTHAAGQVIEAFGNVVIGGNFVVGLVIFIILMIVNFIVVTKGAERISEVSARFTLDALPGKQMAIDADLNAGLINQEQATIRRKDVAAEADFYGAMDGASKFVRGDAVASILILIINLVGGVAIGSLMYDLALGEAFRVFALLTIGDGLVAQIPALMLSAAAAILVTRIGESGDLEQQVGNQVLAQPGVLYSAAGIMLLLAVVPGMPWLFFTVAALVLGFAGYKVGQRVMAPDNAGVAKIEAALRDERVPDLDWQALPVVQPVTVAVGYKLVGMVDRAHGEPLAKRIKGVRQSLSEQMGMLLPVIAVRDDLALRPTQYAISLSGTVVAEAEVMPDHLLAIPSPNVYGELDGIPGIEPAYGMAITWIEPGQKAHALGLGYQVVEVPSAIATHVTKVVREYLHELFRHEDVPAIMERLTALSPKLAAALDKALTHTQLLRVFRVLLLEGVSLKDIVVIATTLLDSSETTKDPILLAAEVRCALRRQIVSGLFGKKKDMPAFNLSAELENMLLGSLNQARQNGGGKVVLDNYPIDPQLLSQLQINMPVAREQMKGQHTPPLLLVLPQVRPLLARYARLFAPGLHVLSYNEIPENRDVSIVGTVG</sequence>
<dbReference type="InterPro" id="IPR042196">
    <property type="entry name" value="FHIPEP_4"/>
</dbReference>
<keyword evidence="6 7" id="KW-0472">Membrane</keyword>
<comment type="similarity">
    <text evidence="2">Belongs to the FHIPEP (flagella/HR/invasion proteins export pore) family.</text>
</comment>
<feature type="transmembrane region" description="Helical" evidence="7">
    <location>
        <begin position="20"/>
        <end position="37"/>
    </location>
</feature>
<dbReference type="InterPro" id="IPR042194">
    <property type="entry name" value="FHIPEP_1"/>
</dbReference>
<keyword evidence="3" id="KW-1003">Cell membrane</keyword>
<accession>A0A5C7G3D6</accession>
<dbReference type="InterPro" id="IPR025505">
    <property type="entry name" value="FHIPEP_CS"/>
</dbReference>
<reference evidence="8 9" key="1">
    <citation type="submission" date="2019-08" db="EMBL/GenBank/DDBJ databases">
        <title>Massilia golmudensis sp. nov., isolated from sand in the Qinghai-Tibetan Plateau.</title>
        <authorList>
            <person name="Zhang B."/>
        </authorList>
    </citation>
    <scope>NUCLEOTIDE SEQUENCE [LARGE SCALE GENOMIC DNA]</scope>
    <source>
        <strain evidence="8 9">GEM5</strain>
    </source>
</reference>
<proteinExistence type="inferred from homology"/>
<keyword evidence="8" id="KW-0969">Cilium</keyword>
<dbReference type="PANTHER" id="PTHR30161">
    <property type="entry name" value="FLAGELLAR EXPORT PROTEIN, MEMBRANE FLHA SUBUNIT-RELATED"/>
    <property type="match status" value="1"/>
</dbReference>
<feature type="transmembrane region" description="Helical" evidence="7">
    <location>
        <begin position="43"/>
        <end position="62"/>
    </location>
</feature>
<dbReference type="PIRSF" id="PIRSF005419">
    <property type="entry name" value="FlhA"/>
    <property type="match status" value="1"/>
</dbReference>
<keyword evidence="9" id="KW-1185">Reference proteome</keyword>
<dbReference type="Gene3D" id="3.40.50.12790">
    <property type="entry name" value="FHIPEP family, domain 4"/>
    <property type="match status" value="1"/>
</dbReference>
<feature type="transmembrane region" description="Helical" evidence="7">
    <location>
        <begin position="248"/>
        <end position="270"/>
    </location>
</feature>
<dbReference type="AlphaFoldDB" id="A0A5C7G3D6"/>
<comment type="subcellular location">
    <subcellularLocation>
        <location evidence="1">Cell membrane</location>
        <topology evidence="1">Multi-pass membrane protein</topology>
    </subcellularLocation>
</comment>
<dbReference type="Gene3D" id="1.10.8.540">
    <property type="entry name" value="FHIPEP family, domain 3"/>
    <property type="match status" value="1"/>
</dbReference>
<evidence type="ECO:0000256" key="4">
    <source>
        <dbReference type="ARBA" id="ARBA00022692"/>
    </source>
</evidence>
<gene>
    <name evidence="8" type="ORF">FVD38_13855</name>
</gene>
<evidence type="ECO:0000256" key="5">
    <source>
        <dbReference type="ARBA" id="ARBA00022989"/>
    </source>
</evidence>
<feature type="transmembrane region" description="Helical" evidence="7">
    <location>
        <begin position="69"/>
        <end position="94"/>
    </location>
</feature>
<dbReference type="InterPro" id="IPR001712">
    <property type="entry name" value="T3SS_FHIPEP"/>
</dbReference>
<feature type="transmembrane region" description="Helical" evidence="7">
    <location>
        <begin position="206"/>
        <end position="228"/>
    </location>
</feature>
<evidence type="ECO:0000256" key="6">
    <source>
        <dbReference type="ARBA" id="ARBA00023136"/>
    </source>
</evidence>
<comment type="caution">
    <text evidence="8">The sequence shown here is derived from an EMBL/GenBank/DDBJ whole genome shotgun (WGS) entry which is preliminary data.</text>
</comment>
<dbReference type="PANTHER" id="PTHR30161:SF1">
    <property type="entry name" value="FLAGELLAR BIOSYNTHESIS PROTEIN FLHA-RELATED"/>
    <property type="match status" value="1"/>
</dbReference>
<organism evidence="8 9">
    <name type="scientific">Massilia arenae</name>
    <dbReference type="NCBI Taxonomy" id="2603288"/>
    <lineage>
        <taxon>Bacteria</taxon>
        <taxon>Pseudomonadati</taxon>
        <taxon>Pseudomonadota</taxon>
        <taxon>Betaproteobacteria</taxon>
        <taxon>Burkholderiales</taxon>
        <taxon>Oxalobacteraceae</taxon>
        <taxon>Telluria group</taxon>
        <taxon>Massilia</taxon>
    </lineage>
</organism>
<evidence type="ECO:0000256" key="2">
    <source>
        <dbReference type="ARBA" id="ARBA00008835"/>
    </source>
</evidence>
<dbReference type="GO" id="GO:0044780">
    <property type="term" value="P:bacterial-type flagellum assembly"/>
    <property type="evidence" value="ECO:0007669"/>
    <property type="project" value="TreeGrafter"/>
</dbReference>
<evidence type="ECO:0000256" key="1">
    <source>
        <dbReference type="ARBA" id="ARBA00004651"/>
    </source>
</evidence>
<name>A0A5C7G3D6_9BURK</name>
<dbReference type="Pfam" id="PF00771">
    <property type="entry name" value="FHIPEP"/>
    <property type="match status" value="1"/>
</dbReference>
<protein>
    <submittedName>
        <fullName evidence="8">Flagellar biosynthesis protein FlhA</fullName>
    </submittedName>
</protein>
<feature type="transmembrane region" description="Helical" evidence="7">
    <location>
        <begin position="114"/>
        <end position="137"/>
    </location>
</feature>
<keyword evidence="8" id="KW-0282">Flagellum</keyword>
<dbReference type="GO" id="GO:0009306">
    <property type="term" value="P:protein secretion"/>
    <property type="evidence" value="ECO:0007669"/>
    <property type="project" value="InterPro"/>
</dbReference>
<keyword evidence="8" id="KW-0966">Cell projection</keyword>
<dbReference type="Gene3D" id="3.40.30.60">
    <property type="entry name" value="FHIPEP family, domain 1"/>
    <property type="match status" value="1"/>
</dbReference>
<dbReference type="GO" id="GO:0005886">
    <property type="term" value="C:plasma membrane"/>
    <property type="evidence" value="ECO:0007669"/>
    <property type="project" value="UniProtKB-SubCell"/>
</dbReference>
<evidence type="ECO:0000256" key="3">
    <source>
        <dbReference type="ARBA" id="ARBA00022475"/>
    </source>
</evidence>
<feature type="transmembrane region" description="Helical" evidence="7">
    <location>
        <begin position="282"/>
        <end position="301"/>
    </location>
</feature>
<dbReference type="PROSITE" id="PS00994">
    <property type="entry name" value="FHIPEP"/>
    <property type="match status" value="1"/>
</dbReference>
<evidence type="ECO:0000256" key="7">
    <source>
        <dbReference type="SAM" id="Phobius"/>
    </source>
</evidence>
<dbReference type="InterPro" id="IPR042193">
    <property type="entry name" value="FHIPEP_3"/>
</dbReference>
<keyword evidence="4 7" id="KW-0812">Transmembrane</keyword>